<dbReference type="PANTHER" id="PTHR46880:SF5">
    <property type="entry name" value="DUF4371 DOMAIN-CONTAINING PROTEIN"/>
    <property type="match status" value="1"/>
</dbReference>
<name>A0A6S7FUW0_PARCT</name>
<accession>A0A6S7FUW0</accession>
<keyword evidence="2" id="KW-1185">Reference proteome</keyword>
<dbReference type="PANTHER" id="PTHR46880">
    <property type="entry name" value="RAS-ASSOCIATING DOMAIN-CONTAINING PROTEIN"/>
    <property type="match status" value="1"/>
</dbReference>
<comment type="caution">
    <text evidence="1">The sequence shown here is derived from an EMBL/GenBank/DDBJ whole genome shotgun (WGS) entry which is preliminary data.</text>
</comment>
<dbReference type="EMBL" id="CACRXK020000603">
    <property type="protein sequence ID" value="CAB3983345.1"/>
    <property type="molecule type" value="Genomic_DNA"/>
</dbReference>
<evidence type="ECO:0000313" key="1">
    <source>
        <dbReference type="EMBL" id="CAB3983345.1"/>
    </source>
</evidence>
<protein>
    <submittedName>
        <fullName evidence="1">Uncharacterized protein</fullName>
    </submittedName>
</protein>
<proteinExistence type="predicted"/>
<gene>
    <name evidence="1" type="ORF">PACLA_8A019746</name>
</gene>
<dbReference type="Proteomes" id="UP001152795">
    <property type="component" value="Unassembled WGS sequence"/>
</dbReference>
<sequence length="311" mass="35160">MPKLKTVKNWEKEYNIKLKWDVQPGGNAGNIRCSTCKEYDDRLQGLKNYSRTWVEGSKSATSDSVKKHDNTDMHKHAVDIAMKKHPGSERYTENVMKTTPIGKSITKMEEHSKKVLKMRFNTAYYLAKKEKPFKDYPDLLALQEKNGIDKQRGYRTPQAAANFIDFIAEQFKAPLKEILVKASIENPAVADATHLVECIKEAFHRIGIVDYSSHLHGLNVDGASVNLGVHRGVAALLKRESPWLTAIHCFNHRIELAAKDAFGNSVFEEIDQMLAFFYKIYRNSSKRLKALKELGAALGEKLPRPVKASGT</sequence>
<dbReference type="AlphaFoldDB" id="A0A6S7FUW0"/>
<dbReference type="OrthoDB" id="5984446at2759"/>
<reference evidence="1" key="1">
    <citation type="submission" date="2020-04" db="EMBL/GenBank/DDBJ databases">
        <authorList>
            <person name="Alioto T."/>
            <person name="Alioto T."/>
            <person name="Gomez Garrido J."/>
        </authorList>
    </citation>
    <scope>NUCLEOTIDE SEQUENCE</scope>
    <source>
        <strain evidence="1">A484AB</strain>
    </source>
</reference>
<evidence type="ECO:0000313" key="2">
    <source>
        <dbReference type="Proteomes" id="UP001152795"/>
    </source>
</evidence>
<organism evidence="1 2">
    <name type="scientific">Paramuricea clavata</name>
    <name type="common">Red gorgonian</name>
    <name type="synonym">Violescent sea-whip</name>
    <dbReference type="NCBI Taxonomy" id="317549"/>
    <lineage>
        <taxon>Eukaryota</taxon>
        <taxon>Metazoa</taxon>
        <taxon>Cnidaria</taxon>
        <taxon>Anthozoa</taxon>
        <taxon>Octocorallia</taxon>
        <taxon>Malacalcyonacea</taxon>
        <taxon>Plexauridae</taxon>
        <taxon>Paramuricea</taxon>
    </lineage>
</organism>